<dbReference type="GO" id="GO:0005886">
    <property type="term" value="C:plasma membrane"/>
    <property type="evidence" value="ECO:0007669"/>
    <property type="project" value="TreeGrafter"/>
</dbReference>
<dbReference type="GO" id="GO:0004674">
    <property type="term" value="F:protein serine/threonine kinase activity"/>
    <property type="evidence" value="ECO:0007669"/>
    <property type="project" value="TreeGrafter"/>
</dbReference>
<keyword evidence="5" id="KW-1185">Reference proteome</keyword>
<dbReference type="GO" id="GO:0005524">
    <property type="term" value="F:ATP binding"/>
    <property type="evidence" value="ECO:0007669"/>
    <property type="project" value="UniProtKB-KW"/>
</dbReference>
<dbReference type="InterPro" id="IPR011009">
    <property type="entry name" value="Kinase-like_dom_sf"/>
</dbReference>
<evidence type="ECO:0000313" key="4">
    <source>
        <dbReference type="EMBL" id="KAF8391922.1"/>
    </source>
</evidence>
<dbReference type="InterPro" id="IPR001245">
    <property type="entry name" value="Ser-Thr/Tyr_kinase_cat_dom"/>
</dbReference>
<dbReference type="OrthoDB" id="1936432at2759"/>
<evidence type="ECO:0000259" key="3">
    <source>
        <dbReference type="PROSITE" id="PS50011"/>
    </source>
</evidence>
<dbReference type="OMA" id="FFWRTEN"/>
<dbReference type="InterPro" id="IPR045274">
    <property type="entry name" value="WAK-like"/>
</dbReference>
<evidence type="ECO:0000256" key="2">
    <source>
        <dbReference type="ARBA" id="ARBA00022840"/>
    </source>
</evidence>
<dbReference type="InterPro" id="IPR000719">
    <property type="entry name" value="Prot_kinase_dom"/>
</dbReference>
<dbReference type="Proteomes" id="UP000655225">
    <property type="component" value="Unassembled WGS sequence"/>
</dbReference>
<name>A0A835D8N2_TETSI</name>
<evidence type="ECO:0000313" key="5">
    <source>
        <dbReference type="Proteomes" id="UP000655225"/>
    </source>
</evidence>
<reference evidence="4 5" key="1">
    <citation type="submission" date="2020-04" db="EMBL/GenBank/DDBJ databases">
        <title>Plant Genome Project.</title>
        <authorList>
            <person name="Zhang R.-G."/>
        </authorList>
    </citation>
    <scope>NUCLEOTIDE SEQUENCE [LARGE SCALE GENOMIC DNA]</scope>
    <source>
        <strain evidence="4">YNK0</strain>
        <tissue evidence="4">Leaf</tissue>
    </source>
</reference>
<dbReference type="PANTHER" id="PTHR27005">
    <property type="entry name" value="WALL-ASSOCIATED RECEPTOR KINASE-LIKE 21"/>
    <property type="match status" value="1"/>
</dbReference>
<accession>A0A835D8N2</accession>
<dbReference type="Pfam" id="PF07714">
    <property type="entry name" value="PK_Tyr_Ser-Thr"/>
    <property type="match status" value="2"/>
</dbReference>
<proteinExistence type="predicted"/>
<feature type="domain" description="Protein kinase" evidence="3">
    <location>
        <begin position="45"/>
        <end position="360"/>
    </location>
</feature>
<dbReference type="EMBL" id="JABCRI010000016">
    <property type="protein sequence ID" value="KAF8391922.1"/>
    <property type="molecule type" value="Genomic_DNA"/>
</dbReference>
<comment type="caution">
    <text evidence="4">The sequence shown here is derived from an EMBL/GenBank/DDBJ whole genome shotgun (WGS) entry which is preliminary data.</text>
</comment>
<dbReference type="Gene3D" id="3.30.200.20">
    <property type="entry name" value="Phosphorylase Kinase, domain 1"/>
    <property type="match status" value="2"/>
</dbReference>
<keyword evidence="1" id="KW-0547">Nucleotide-binding</keyword>
<sequence length="787" mass="90927">MWSCFRIHKKEKKKRGSFLENRAILVEESITSEKRHFLENGGLLLEEQITFFNGRSNPIRLFSKKELKRATDNYNQDGFLHHGWYKGTYEDRVILVKKITRYPPSPEYIGQCIKDVVVASQMSNHKNVLKPLGCCLETEIPLLVCEFAARGSLSDYIYEEEIGPSYLSWESRLRIATEIADAVTYLHNGTSKPIIHRQIDPHSILLDEHYVAKLSNFGHSISIPLGETHVDADLSSNYFGSVAPESKSFLPWERIGRFTEKSDVYSFGTVLFEILTGKRVLNILKEVYSVLAEKRCQLLNCEFLMIEDNEEDIRVYLKANIITGNTEQLMACAELAIRCVKVNPEERPSMMEVAKELRRITRGLKLHMGNCPLDLLREKNRAPRAMMQRWCYYLATGEEKKWKFLTGVSLLVKRRRTGVAGPREKKRGNKGELLLPARKTVEMVAWLAGKDDWGCGVDRRCCRRCWSEIRREEYGLLQLSNPIRSFSKKELQRATNNYHQRLIDQWYKGTYEDRAILVTKFTKFREYHPSQEDIGRRIKDVVVASQMSSHKNVLKLLGCCLETEIPLLVCEFAARGSLSDYIYEKELGPSKKNPQLLSWESRLRIATEIADAVTYLHNGTSKPIIHRAIYPHNILLDEHYVAKLFHFELCISIPLGQTHVDADLSSWCPGFVAPESRRIRRFTEKSDVYSFGVLLFEILTGKHVSNILNELYSVRAEKSCWLINCEFLMIEDNEEDIRVYLKANILKGNAEQLMACAELAIRCVKVNPEERPSMMEVAKELRRITRF</sequence>
<dbReference type="SUPFAM" id="SSF56112">
    <property type="entry name" value="Protein kinase-like (PK-like)"/>
    <property type="match status" value="2"/>
</dbReference>
<evidence type="ECO:0000256" key="1">
    <source>
        <dbReference type="ARBA" id="ARBA00022741"/>
    </source>
</evidence>
<feature type="domain" description="Protein kinase" evidence="3">
    <location>
        <begin position="477"/>
        <end position="787"/>
    </location>
</feature>
<dbReference type="AlphaFoldDB" id="A0A835D8N2"/>
<dbReference type="PANTHER" id="PTHR27005:SF522">
    <property type="entry name" value="NON-FUNCTIONAL PSEUDOKINASE ZED1-LIKE"/>
    <property type="match status" value="1"/>
</dbReference>
<dbReference type="PROSITE" id="PS50011">
    <property type="entry name" value="PROTEIN_KINASE_DOM"/>
    <property type="match status" value="2"/>
</dbReference>
<dbReference type="GO" id="GO:0007166">
    <property type="term" value="P:cell surface receptor signaling pathway"/>
    <property type="evidence" value="ECO:0007669"/>
    <property type="project" value="InterPro"/>
</dbReference>
<gene>
    <name evidence="4" type="ORF">HHK36_022262</name>
</gene>
<keyword evidence="2" id="KW-0067">ATP-binding</keyword>
<protein>
    <recommendedName>
        <fullName evidence="3">Protein kinase domain-containing protein</fullName>
    </recommendedName>
</protein>
<dbReference type="Gene3D" id="1.10.510.10">
    <property type="entry name" value="Transferase(Phosphotransferase) domain 1"/>
    <property type="match status" value="2"/>
</dbReference>
<organism evidence="4 5">
    <name type="scientific">Tetracentron sinense</name>
    <name type="common">Spur-leaf</name>
    <dbReference type="NCBI Taxonomy" id="13715"/>
    <lineage>
        <taxon>Eukaryota</taxon>
        <taxon>Viridiplantae</taxon>
        <taxon>Streptophyta</taxon>
        <taxon>Embryophyta</taxon>
        <taxon>Tracheophyta</taxon>
        <taxon>Spermatophyta</taxon>
        <taxon>Magnoliopsida</taxon>
        <taxon>Trochodendrales</taxon>
        <taxon>Trochodendraceae</taxon>
        <taxon>Tetracentron</taxon>
    </lineage>
</organism>